<protein>
    <submittedName>
        <fullName evidence="1">Uncharacterized protein</fullName>
    </submittedName>
</protein>
<evidence type="ECO:0000313" key="1">
    <source>
        <dbReference type="EMBL" id="QBP32849.1"/>
    </source>
</evidence>
<reference evidence="1 2" key="1">
    <citation type="submission" date="2019-02" db="EMBL/GenBank/DDBJ databases">
        <title>A cornucopia of Shigella phages from the Cornhusker state.</title>
        <authorList>
            <person name="Doore S.M."/>
            <person name="Schrad J.R."/>
            <person name="Perrett H.R."/>
            <person name="Dover J.A."/>
            <person name="Schrad K.P."/>
            <person name="Dean W.F."/>
            <person name="Parent K.N."/>
        </authorList>
    </citation>
    <scope>NUCLEOTIDE SEQUENCE [LARGE SCALE GENOMIC DNA]</scope>
</reference>
<gene>
    <name evidence="1" type="ORF">KPS64_gp87</name>
</gene>
<dbReference type="Proteomes" id="UP000295032">
    <property type="component" value="Genome"/>
</dbReference>
<name>A0A482JKM7_9CAUD</name>
<dbReference type="EMBL" id="MK562502">
    <property type="protein sequence ID" value="QBP32849.1"/>
    <property type="molecule type" value="Genomic_DNA"/>
</dbReference>
<sequence>MFRLIVEKHPEDDKLETGRFGDTFFIRVGWKADPLEVRKVVYNFAGLELKQVIFETMLPENKDTCNNAYILSRVR</sequence>
<accession>A0A482JKM7</accession>
<organism evidence="1 2">
    <name type="scientific">Shigella phage KPS64</name>
    <dbReference type="NCBI Taxonomy" id="2530184"/>
    <lineage>
        <taxon>Viruses</taxon>
        <taxon>Duplodnaviria</taxon>
        <taxon>Heunggongvirae</taxon>
        <taxon>Uroviricota</taxon>
        <taxon>Caudoviricetes</taxon>
        <taxon>Andersonviridae</taxon>
        <taxon>Ounavirinae</taxon>
        <taxon>Mooglevirus</taxon>
        <taxon>Mooglevirus Sf17</taxon>
    </lineage>
</organism>
<evidence type="ECO:0000313" key="2">
    <source>
        <dbReference type="Proteomes" id="UP000295032"/>
    </source>
</evidence>
<proteinExistence type="predicted"/>